<keyword evidence="3" id="KW-0812">Transmembrane</keyword>
<keyword evidence="5" id="KW-0472">Membrane</keyword>
<evidence type="ECO:0000256" key="2">
    <source>
        <dbReference type="ARBA" id="ARBA00022475"/>
    </source>
</evidence>
<name>A0A0F7KP49_9SPHN</name>
<dbReference type="InterPro" id="IPR002797">
    <property type="entry name" value="Polysacc_synth"/>
</dbReference>
<dbReference type="GO" id="GO:0005886">
    <property type="term" value="C:plasma membrane"/>
    <property type="evidence" value="ECO:0007669"/>
    <property type="project" value="UniProtKB-SubCell"/>
</dbReference>
<accession>A0A0F7KP49</accession>
<dbReference type="PANTHER" id="PTHR30250:SF11">
    <property type="entry name" value="O-ANTIGEN TRANSPORTER-RELATED"/>
    <property type="match status" value="1"/>
</dbReference>
<dbReference type="AlphaFoldDB" id="A0A0F7KP49"/>
<dbReference type="InterPro" id="IPR050833">
    <property type="entry name" value="Poly_Biosynth_Transport"/>
</dbReference>
<evidence type="ECO:0000256" key="1">
    <source>
        <dbReference type="ARBA" id="ARBA00004651"/>
    </source>
</evidence>
<gene>
    <name evidence="6" type="ORF">WYH_00300</name>
</gene>
<protein>
    <submittedName>
        <fullName evidence="6">Polysaccharide biosynthesis protein</fullName>
    </submittedName>
</protein>
<evidence type="ECO:0000313" key="7">
    <source>
        <dbReference type="Proteomes" id="UP000034392"/>
    </source>
</evidence>
<dbReference type="EMBL" id="CP011452">
    <property type="protein sequence ID" value="AKH41364.1"/>
    <property type="molecule type" value="Genomic_DNA"/>
</dbReference>
<dbReference type="RefSeq" id="WP_046902414.1">
    <property type="nucleotide sequence ID" value="NZ_CP011452.2"/>
</dbReference>
<keyword evidence="7" id="KW-1185">Reference proteome</keyword>
<dbReference type="PANTHER" id="PTHR30250">
    <property type="entry name" value="PST FAMILY PREDICTED COLANIC ACID TRANSPORTER"/>
    <property type="match status" value="1"/>
</dbReference>
<comment type="subcellular location">
    <subcellularLocation>
        <location evidence="1">Cell membrane</location>
        <topology evidence="1">Multi-pass membrane protein</topology>
    </subcellularLocation>
</comment>
<keyword evidence="2" id="KW-1003">Cell membrane</keyword>
<keyword evidence="4" id="KW-1133">Transmembrane helix</keyword>
<dbReference type="Pfam" id="PF01943">
    <property type="entry name" value="Polysacc_synt"/>
    <property type="match status" value="1"/>
</dbReference>
<proteinExistence type="predicted"/>
<dbReference type="OrthoDB" id="7594524at2"/>
<organism evidence="6 7">
    <name type="scientific">Croceibacterium atlanticum</name>
    <dbReference type="NCBI Taxonomy" id="1267766"/>
    <lineage>
        <taxon>Bacteria</taxon>
        <taxon>Pseudomonadati</taxon>
        <taxon>Pseudomonadota</taxon>
        <taxon>Alphaproteobacteria</taxon>
        <taxon>Sphingomonadales</taxon>
        <taxon>Erythrobacteraceae</taxon>
        <taxon>Croceibacterium</taxon>
    </lineage>
</organism>
<dbReference type="STRING" id="1267766.WYH_00300"/>
<dbReference type="Proteomes" id="UP000034392">
    <property type="component" value="Chromosome"/>
</dbReference>
<dbReference type="KEGG" id="aay:WYH_00300"/>
<evidence type="ECO:0000256" key="3">
    <source>
        <dbReference type="ARBA" id="ARBA00022692"/>
    </source>
</evidence>
<sequence>MKNPLLKRVSGTAMAKIGQAGFGLILALVFARVFGADSFGVYAYATATATLVAIFSRFGFHVHIVYAINRAEAEGRSHEVGTILVTAYLATTVLSVIGGLALYGIGSLFPAWEMSDALGYGAALVALTALVQLAGGAMQALGRVVLGTSLEGIIKPVLLLGAVGVNLLFATPQEIGYEGLLNAFVISQTILVIASTALVVFWINKEIGVFTIYPRLAGGHIKESFPFLMTNAMSRLYQDAGLVAVGIAFTPAAVAMFRVAAQVASLIPFGLQALQIVLRPKIARMYVSGATERAKLQRLITRSTRILALVQSPVMIATVLFAPLLMGIFGDEYVAGAMLLTILAIGQCHSILCGLNLDVLSMTGKSAIAAKWSFIALVIVIALMWPLMLLWGSVGAAVAVCVSRIIWNTGLLASAVRHTGLHTSVFGVLPWFSQTKDIDIEGPDAGTARDKGAA</sequence>
<evidence type="ECO:0000256" key="4">
    <source>
        <dbReference type="ARBA" id="ARBA00022989"/>
    </source>
</evidence>
<dbReference type="PATRIC" id="fig|1267766.3.peg.306"/>
<evidence type="ECO:0000256" key="5">
    <source>
        <dbReference type="ARBA" id="ARBA00023136"/>
    </source>
</evidence>
<evidence type="ECO:0000313" key="6">
    <source>
        <dbReference type="EMBL" id="AKH41364.1"/>
    </source>
</evidence>
<reference evidence="6" key="1">
    <citation type="submission" date="2015-05" db="EMBL/GenBank/DDBJ databases">
        <title>The complete genome of Altererythrobacter atlanticus strain 26DY36.</title>
        <authorList>
            <person name="Wu Y.-H."/>
            <person name="Cheng H."/>
            <person name="Wu X.-W."/>
        </authorList>
    </citation>
    <scope>NUCLEOTIDE SEQUENCE [LARGE SCALE GENOMIC DNA]</scope>
    <source>
        <strain evidence="6">26DY36</strain>
    </source>
</reference>